<dbReference type="CDD" id="cd00776">
    <property type="entry name" value="AsxRS_core"/>
    <property type="match status" value="1"/>
</dbReference>
<feature type="domain" description="Aminoacyl-transfer RNA synthetases class-II family profile" evidence="16">
    <location>
        <begin position="659"/>
        <end position="957"/>
    </location>
</feature>
<dbReference type="InterPro" id="IPR014746">
    <property type="entry name" value="Gln_synth/guanido_kin_cat_dom"/>
</dbReference>
<dbReference type="PRINTS" id="PR01042">
    <property type="entry name" value="TRNASYNTHASP"/>
</dbReference>
<keyword evidence="18" id="KW-1185">Reference proteome</keyword>
<dbReference type="InterPro" id="IPR006195">
    <property type="entry name" value="aa-tRNA-synth_II"/>
</dbReference>
<evidence type="ECO:0000256" key="1">
    <source>
        <dbReference type="ARBA" id="ARBA00004496"/>
    </source>
</evidence>
<evidence type="ECO:0000256" key="9">
    <source>
        <dbReference type="ARBA" id="ARBA00022917"/>
    </source>
</evidence>
<dbReference type="InterPro" id="IPR023168">
    <property type="entry name" value="GatB_Yqey_C_2"/>
</dbReference>
<evidence type="ECO:0000256" key="7">
    <source>
        <dbReference type="ARBA" id="ARBA00022741"/>
    </source>
</evidence>
<dbReference type="SUPFAM" id="SSF55931">
    <property type="entry name" value="Glutamine synthetase/guanido kinase"/>
    <property type="match status" value="1"/>
</dbReference>
<dbReference type="InterPro" id="IPR018027">
    <property type="entry name" value="Asn/Gln_amidotransferase"/>
</dbReference>
<comment type="catalytic activity">
    <reaction evidence="12 14">
        <text>L-aspartyl-tRNA(Asn) + L-glutamine + ATP + H2O = L-asparaginyl-tRNA(Asn) + L-glutamate + ADP + phosphate + 2 H(+)</text>
        <dbReference type="Rhea" id="RHEA:14513"/>
        <dbReference type="Rhea" id="RHEA-COMP:9674"/>
        <dbReference type="Rhea" id="RHEA-COMP:9677"/>
        <dbReference type="ChEBI" id="CHEBI:15377"/>
        <dbReference type="ChEBI" id="CHEBI:15378"/>
        <dbReference type="ChEBI" id="CHEBI:29985"/>
        <dbReference type="ChEBI" id="CHEBI:30616"/>
        <dbReference type="ChEBI" id="CHEBI:43474"/>
        <dbReference type="ChEBI" id="CHEBI:58359"/>
        <dbReference type="ChEBI" id="CHEBI:78515"/>
        <dbReference type="ChEBI" id="CHEBI:78516"/>
        <dbReference type="ChEBI" id="CHEBI:456216"/>
    </reaction>
</comment>
<organism evidence="17 18">
    <name type="scientific">Ruminococcus bicirculans</name>
    <name type="common">ex Wegman et al. 2014</name>
    <dbReference type="NCBI Taxonomy" id="1160721"/>
    <lineage>
        <taxon>Bacteria</taxon>
        <taxon>Bacillati</taxon>
        <taxon>Bacillota</taxon>
        <taxon>Clostridia</taxon>
        <taxon>Eubacteriales</taxon>
        <taxon>Oscillospiraceae</taxon>
        <taxon>Ruminococcus</taxon>
    </lineage>
</organism>
<comment type="function">
    <text evidence="11 14">Allows the formation of correctly charged Asn-tRNA(Asn) or Gln-tRNA(Gln) through the transamidation of misacylated Asp-tRNA(Asn) or Glu-tRNA(Gln) in organisms which lack either or both of asparaginyl-tRNA or glutaminyl-tRNA synthetases. The reaction takes place in the presence of glutamine and ATP through an activated phospho-Asp-tRNA(Asn) or phospho-Glu-tRNA(Gln).</text>
</comment>
<dbReference type="InterPro" id="IPR017958">
    <property type="entry name" value="Gln-tRNA_amidoTrfase_suB_CS"/>
</dbReference>
<dbReference type="EC" id="6.3.5.-" evidence="14"/>
<comment type="subunit">
    <text evidence="4 14">Heterotrimer of A, B and C subunits.</text>
</comment>
<dbReference type="SUPFAM" id="SSF50249">
    <property type="entry name" value="Nucleic acid-binding proteins"/>
    <property type="match status" value="1"/>
</dbReference>
<dbReference type="EMBL" id="HF545616">
    <property type="protein sequence ID" value="CCO04786.1"/>
    <property type="molecule type" value="Genomic_DNA"/>
</dbReference>
<dbReference type="PROSITE" id="PS01234">
    <property type="entry name" value="GATB"/>
    <property type="match status" value="1"/>
</dbReference>
<dbReference type="InterPro" id="IPR004523">
    <property type="entry name" value="Asp-tRNA_synthase_2"/>
</dbReference>
<dbReference type="InterPro" id="IPR004364">
    <property type="entry name" value="Aa-tRNA-synt_II"/>
</dbReference>
<dbReference type="Proteomes" id="UP000027600">
    <property type="component" value="Chromosome I"/>
</dbReference>
<proteinExistence type="inferred from homology"/>
<name>A0ABM9QFY3_9FIRM</name>
<dbReference type="Gene3D" id="1.10.150.380">
    <property type="entry name" value="GatB domain, N-terminal subdomain"/>
    <property type="match status" value="1"/>
</dbReference>
<comment type="similarity">
    <text evidence="2 14">Belongs to the GatB/GatE family. GatB subfamily.</text>
</comment>
<evidence type="ECO:0000256" key="12">
    <source>
        <dbReference type="ARBA" id="ARBA00047380"/>
    </source>
</evidence>
<accession>A0ABM9QFY3</accession>
<dbReference type="HAMAP" id="MF_02075">
    <property type="entry name" value="Asp_tRNA_synth_type2"/>
    <property type="match status" value="1"/>
</dbReference>
<dbReference type="GO" id="GO:0050566">
    <property type="term" value="F:asparaginyl-tRNA synthase (glutamine-hydrolyzing) activity"/>
    <property type="evidence" value="ECO:0007669"/>
    <property type="project" value="UniProtKB-EC"/>
</dbReference>
<feature type="binding site" evidence="15">
    <location>
        <position position="735"/>
    </location>
    <ligand>
        <name>L-aspartate</name>
        <dbReference type="ChEBI" id="CHEBI:29991"/>
    </ligand>
</feature>
<feature type="binding site" evidence="15">
    <location>
        <begin position="735"/>
        <end position="737"/>
    </location>
    <ligand>
        <name>ATP</name>
        <dbReference type="ChEBI" id="CHEBI:30616"/>
    </ligand>
</feature>
<evidence type="ECO:0000313" key="17">
    <source>
        <dbReference type="EMBL" id="CCO04786.1"/>
    </source>
</evidence>
<evidence type="ECO:0000256" key="11">
    <source>
        <dbReference type="ARBA" id="ARBA00024799"/>
    </source>
</evidence>
<keyword evidence="9 14" id="KW-0648">Protein biosynthesis</keyword>
<dbReference type="PANTHER" id="PTHR11659:SF0">
    <property type="entry name" value="GLUTAMYL-TRNA(GLN) AMIDOTRANSFERASE SUBUNIT B, MITOCHONDRIAL"/>
    <property type="match status" value="1"/>
</dbReference>
<evidence type="ECO:0000256" key="6">
    <source>
        <dbReference type="ARBA" id="ARBA00022598"/>
    </source>
</evidence>
<dbReference type="InterPro" id="IPR006075">
    <property type="entry name" value="Asn/Gln-tRNA_Trfase_suB/E_cat"/>
</dbReference>
<dbReference type="Gene3D" id="2.40.50.140">
    <property type="entry name" value="Nucleic acid-binding proteins"/>
    <property type="match status" value="1"/>
</dbReference>
<feature type="binding site" evidence="15">
    <location>
        <begin position="928"/>
        <end position="931"/>
    </location>
    <ligand>
        <name>ATP</name>
        <dbReference type="ChEBI" id="CHEBI:30616"/>
    </ligand>
</feature>
<dbReference type="HAMAP" id="MF_00121">
    <property type="entry name" value="GatB"/>
    <property type="match status" value="1"/>
</dbReference>
<dbReference type="NCBIfam" id="TIGR00458">
    <property type="entry name" value="aspS_nondisc"/>
    <property type="match status" value="1"/>
</dbReference>
<dbReference type="Pfam" id="PF01336">
    <property type="entry name" value="tRNA_anti-codon"/>
    <property type="match status" value="1"/>
</dbReference>
<feature type="binding site" evidence="15">
    <location>
        <position position="883"/>
    </location>
    <ligand>
        <name>L-aspartate</name>
        <dbReference type="ChEBI" id="CHEBI:29991"/>
    </ligand>
</feature>
<gene>
    <name evidence="14 17" type="primary">gatB</name>
    <name evidence="15" type="synonym">aspS</name>
    <name evidence="17" type="ORF">RBI_I01072</name>
</gene>
<dbReference type="PANTHER" id="PTHR11659">
    <property type="entry name" value="GLUTAMYL-TRNA GLN AMIDOTRANSFERASE SUBUNIT B MITOCHONDRIAL AND PROKARYOTIC PET112-RELATED"/>
    <property type="match status" value="1"/>
</dbReference>
<evidence type="ECO:0000256" key="15">
    <source>
        <dbReference type="HAMAP-Rule" id="MF_02075"/>
    </source>
</evidence>
<evidence type="ECO:0000256" key="3">
    <source>
        <dbReference type="ARBA" id="ARBA00005312"/>
    </source>
</evidence>
<comment type="subcellular location">
    <subcellularLocation>
        <location evidence="1 15">Cytoplasm</location>
    </subcellularLocation>
</comment>
<dbReference type="InterPro" id="IPR012340">
    <property type="entry name" value="NA-bd_OB-fold"/>
</dbReference>
<keyword evidence="10 15" id="KW-0030">Aminoacyl-tRNA synthetase</keyword>
<comment type="catalytic activity">
    <reaction evidence="15">
        <text>tRNA(Asp) + L-aspartate + ATP = L-aspartyl-tRNA(Asp) + AMP + diphosphate</text>
        <dbReference type="Rhea" id="RHEA:19649"/>
        <dbReference type="Rhea" id="RHEA-COMP:9660"/>
        <dbReference type="Rhea" id="RHEA-COMP:9678"/>
        <dbReference type="ChEBI" id="CHEBI:29991"/>
        <dbReference type="ChEBI" id="CHEBI:30616"/>
        <dbReference type="ChEBI" id="CHEBI:33019"/>
        <dbReference type="ChEBI" id="CHEBI:78442"/>
        <dbReference type="ChEBI" id="CHEBI:78516"/>
        <dbReference type="ChEBI" id="CHEBI:456215"/>
        <dbReference type="EC" id="6.1.1.12"/>
    </reaction>
</comment>
<dbReference type="Gene3D" id="1.10.10.410">
    <property type="match status" value="1"/>
</dbReference>
<dbReference type="Pfam" id="PF00152">
    <property type="entry name" value="tRNA-synt_2"/>
    <property type="match status" value="1"/>
</dbReference>
<keyword evidence="5 15" id="KW-0963">Cytoplasm</keyword>
<evidence type="ECO:0000256" key="4">
    <source>
        <dbReference type="ARBA" id="ARBA00011123"/>
    </source>
</evidence>
<dbReference type="EC" id="6.1.1.12" evidence="15"/>
<comment type="similarity">
    <text evidence="3 15">Belongs to the class-II aminoacyl-tRNA synthetase family. Type 2 subfamily.</text>
</comment>
<dbReference type="InterPro" id="IPR002312">
    <property type="entry name" value="Asp/Asn-tRNA-synth_IIb"/>
</dbReference>
<dbReference type="NCBIfam" id="NF003483">
    <property type="entry name" value="PRK05159.1"/>
    <property type="match status" value="1"/>
</dbReference>
<dbReference type="PROSITE" id="PS50862">
    <property type="entry name" value="AA_TRNA_LIGASE_II"/>
    <property type="match status" value="1"/>
</dbReference>
<dbReference type="InterPro" id="IPR004413">
    <property type="entry name" value="GatB"/>
</dbReference>
<dbReference type="Pfam" id="PF02934">
    <property type="entry name" value="GatB_N"/>
    <property type="match status" value="1"/>
</dbReference>
<evidence type="ECO:0000256" key="14">
    <source>
        <dbReference type="HAMAP-Rule" id="MF_00121"/>
    </source>
</evidence>
<evidence type="ECO:0000313" key="18">
    <source>
        <dbReference type="Proteomes" id="UP000027600"/>
    </source>
</evidence>
<protein>
    <recommendedName>
        <fullName evidence="14 15">Multifunctional fusion protein</fullName>
    </recommendedName>
    <domain>
        <recommendedName>
            <fullName evidence="15">Aspartate--tRNA ligase</fullName>
            <ecNumber evidence="15">6.1.1.12</ecNumber>
        </recommendedName>
        <alternativeName>
            <fullName evidence="15">Aspartyl-tRNA synthetase</fullName>
            <shortName evidence="15">AspRS</shortName>
        </alternativeName>
    </domain>
    <domain>
        <recommendedName>
            <fullName evidence="14">Aspartyl/glutamyl-tRNA(Asn/Gln) amidotransferase subunit B</fullName>
            <shortName evidence="14">Asp/Glu-ADT subunit B</shortName>
            <ecNumber evidence="14">6.3.5.-</ecNumber>
        </recommendedName>
    </domain>
</protein>
<dbReference type="SUPFAM" id="SSF55681">
    <property type="entry name" value="Class II aaRS and biotin synthetases"/>
    <property type="match status" value="1"/>
</dbReference>
<evidence type="ECO:0000256" key="5">
    <source>
        <dbReference type="ARBA" id="ARBA00022490"/>
    </source>
</evidence>
<evidence type="ECO:0000256" key="10">
    <source>
        <dbReference type="ARBA" id="ARBA00023146"/>
    </source>
</evidence>
<sequence>MEKWRTVIGLEIHAELLTKTKIFCNCSAEFGGAPNTRCCPVCTGMPGTLPIINQQAVEYAVKAGYALNCGINKFSVFDRKNYFYPDLPKAYQISQLYRPIVGPGYVPIEVNGQKKNIRINHIHLEEDAGKLVHDAFNGISMADYNRCGIPLIEIVTEPDIASAEEAMAFVEQISLLLQYAGVCDCKMEQGSLRCDVNISLMRPDATEFGTRAEIKNINSIKSVGRAIKYEEKRQALLLEAGKKVVQETRRYNANRDKTTSMRTKENANDYRYFPEPDILQVNLTDAQLDEIKAKLPEMPSSRFKRYTEEYGISEIDAKTLIQTKIISDFFENALKRYNNPKSVAVFILGEFMRRVNLGEIDINNISFTPEEFAELVEMADTEKVSKNDAKTVFRAMVEEGGKPMDIAKSKGMIITVDTAKVEAGVDEILAANAAQVEQYKNGETKVFGFIMGQCTKALKGVATPKIIKEILESKLKAAAASAASDAEKKEDVKDNVIDTSKLTKYENADKYVPENDGKMLMIDTADVKKEFMLADAKANMGKEVEFSGCVHRIKNMGSIAFIVVRTSRDVIQTVYSADNCKDSIEGLREGFFVNVKGIVKENPKDFNGLEIELNSIKLISTNAAELPLKISQGRLNCTIEVNLDNRAASLRNPYERAIFKLQEGLVQGMHKFMQANNFTEIHSPKIVAQGAEGGANIFRLDYFGKSAFLNQSPQFYKQMAVAFFDRVYEIAPVYRAEKHATSRHINEYIGLDFEMGYIDSMYDVMKMEIAMLKSIFEYIKENYQNELKILDADVPEIKEVPSIKFADAIELLRGGEGSGKKFDLDPEDEVNLGKYAKEKYDSDFIFVTHFPSSKPPFYAMNSREDPREAYKFDLLFRGLEITSGGQRIHDYNEQVEKMKAQGLDPADFKNYLEAHKYGLPPHGGLGIGLERLLMKLLNKNNIRETSLFPRDINRLLP</sequence>
<evidence type="ECO:0000259" key="16">
    <source>
        <dbReference type="PROSITE" id="PS50862"/>
    </source>
</evidence>
<keyword evidence="8 14" id="KW-0067">ATP-binding</keyword>
<dbReference type="SMART" id="SM00845">
    <property type="entry name" value="GatB_Yqey"/>
    <property type="match status" value="1"/>
</dbReference>
<keyword evidence="7 14" id="KW-0547">Nucleotide-binding</keyword>
<reference evidence="17 18" key="1">
    <citation type="journal article" date="2014" name="Int. J. Syst. Evol. Microbiol.">
        <title>Complete genome of a new Firmicutes species belonging to the dominant human colonic microbiota ('Ruminococcus bicirculans') reveals two chromosomes and a selective capacity to utilize plant glucans.</title>
        <authorList>
            <consortium name="NISC Comparative Sequencing Program"/>
            <person name="Wegmann U."/>
            <person name="Louis P."/>
            <person name="Goesmann A."/>
            <person name="Henrissat B."/>
            <person name="Duncan S.H."/>
            <person name="Flint H.J."/>
        </authorList>
    </citation>
    <scope>NUCLEOTIDE SEQUENCE [LARGE SCALE GENOMIC DNA]</scope>
    <source>
        <strain evidence="17 18">80/3</strain>
    </source>
</reference>
<dbReference type="NCBIfam" id="TIGR00133">
    <property type="entry name" value="gatB"/>
    <property type="match status" value="1"/>
</dbReference>
<dbReference type="NCBIfam" id="NF004012">
    <property type="entry name" value="PRK05477.1-2"/>
    <property type="match status" value="1"/>
</dbReference>
<evidence type="ECO:0000256" key="13">
    <source>
        <dbReference type="ARBA" id="ARBA00047913"/>
    </source>
</evidence>
<feature type="binding site" evidence="15">
    <location>
        <position position="692"/>
    </location>
    <ligand>
        <name>L-aspartate</name>
        <dbReference type="ChEBI" id="CHEBI:29991"/>
    </ligand>
</feature>
<dbReference type="InterPro" id="IPR003789">
    <property type="entry name" value="Asn/Gln_tRNA_amidoTrase-B-like"/>
</dbReference>
<evidence type="ECO:0000256" key="8">
    <source>
        <dbReference type="ARBA" id="ARBA00022840"/>
    </source>
</evidence>
<dbReference type="Pfam" id="PF02637">
    <property type="entry name" value="GatB_Yqey"/>
    <property type="match status" value="1"/>
</dbReference>
<feature type="binding site" evidence="15">
    <location>
        <position position="887"/>
    </location>
    <ligand>
        <name>L-aspartate</name>
        <dbReference type="ChEBI" id="CHEBI:29991"/>
    </ligand>
</feature>
<dbReference type="Gene3D" id="3.30.930.10">
    <property type="entry name" value="Bira Bifunctional Protein, Domain 2"/>
    <property type="match status" value="1"/>
</dbReference>
<comment type="subunit">
    <text evidence="15">Homodimer.</text>
</comment>
<evidence type="ECO:0000256" key="2">
    <source>
        <dbReference type="ARBA" id="ARBA00005306"/>
    </source>
</evidence>
<dbReference type="SUPFAM" id="SSF89095">
    <property type="entry name" value="GatB/YqeY motif"/>
    <property type="match status" value="1"/>
</dbReference>
<comment type="caution">
    <text evidence="15">Lacks conserved residue(s) required for the propagation of feature annotation.</text>
</comment>
<feature type="binding site" evidence="15">
    <location>
        <position position="880"/>
    </location>
    <ligand>
        <name>ATP</name>
        <dbReference type="ChEBI" id="CHEBI:30616"/>
    </ligand>
</feature>
<dbReference type="NCBIfam" id="NF004014">
    <property type="entry name" value="PRK05477.1-4"/>
    <property type="match status" value="1"/>
</dbReference>
<keyword evidence="6 14" id="KW-0436">Ligase</keyword>
<comment type="function">
    <text evidence="15">Catalyzes the attachment of L-aspartate to tRNA(Asp) in a two-step reaction: L-aspartate is first activated by ATP to form Asp-AMP and then transferred to the acceptor end of tRNA(Asp).</text>
</comment>
<comment type="catalytic activity">
    <reaction evidence="13 14">
        <text>L-glutamyl-tRNA(Gln) + L-glutamine + ATP + H2O = L-glutaminyl-tRNA(Gln) + L-glutamate + ADP + phosphate + H(+)</text>
        <dbReference type="Rhea" id="RHEA:17521"/>
        <dbReference type="Rhea" id="RHEA-COMP:9681"/>
        <dbReference type="Rhea" id="RHEA-COMP:9684"/>
        <dbReference type="ChEBI" id="CHEBI:15377"/>
        <dbReference type="ChEBI" id="CHEBI:15378"/>
        <dbReference type="ChEBI" id="CHEBI:29985"/>
        <dbReference type="ChEBI" id="CHEBI:30616"/>
        <dbReference type="ChEBI" id="CHEBI:43474"/>
        <dbReference type="ChEBI" id="CHEBI:58359"/>
        <dbReference type="ChEBI" id="CHEBI:78520"/>
        <dbReference type="ChEBI" id="CHEBI:78521"/>
        <dbReference type="ChEBI" id="CHEBI:456216"/>
    </reaction>
</comment>
<dbReference type="InterPro" id="IPR017959">
    <property type="entry name" value="Asn/Gln-tRNA_amidoTrfase_suB/E"/>
</dbReference>
<dbReference type="RefSeq" id="WP_158455108.1">
    <property type="nucleotide sequence ID" value="NZ_HF545616.1"/>
</dbReference>
<dbReference type="InterPro" id="IPR042114">
    <property type="entry name" value="GatB_C_1"/>
</dbReference>
<dbReference type="InterPro" id="IPR004365">
    <property type="entry name" value="NA-bd_OB_tRNA"/>
</dbReference>
<dbReference type="InterPro" id="IPR045864">
    <property type="entry name" value="aa-tRNA-synth_II/BPL/LPL"/>
</dbReference>
<feature type="region of interest" description="Aspartate" evidence="15">
    <location>
        <begin position="714"/>
        <end position="717"/>
    </location>
</feature>